<evidence type="ECO:0000256" key="11">
    <source>
        <dbReference type="PROSITE-ProRule" id="PRU00175"/>
    </source>
</evidence>
<evidence type="ECO:0000256" key="2">
    <source>
        <dbReference type="ARBA" id="ARBA00014068"/>
    </source>
</evidence>
<name>A0A2D0Q2R7_ICTPU</name>
<organism evidence="14 15">
    <name type="scientific">Ictalurus punctatus</name>
    <name type="common">Channel catfish</name>
    <name type="synonym">Silurus punctatus</name>
    <dbReference type="NCBI Taxonomy" id="7998"/>
    <lineage>
        <taxon>Eukaryota</taxon>
        <taxon>Metazoa</taxon>
        <taxon>Chordata</taxon>
        <taxon>Craniata</taxon>
        <taxon>Vertebrata</taxon>
        <taxon>Euteleostomi</taxon>
        <taxon>Actinopterygii</taxon>
        <taxon>Neopterygii</taxon>
        <taxon>Teleostei</taxon>
        <taxon>Ostariophysi</taxon>
        <taxon>Siluriformes</taxon>
        <taxon>Ictaluridae</taxon>
        <taxon>Ictalurus</taxon>
    </lineage>
</organism>
<dbReference type="KEGG" id="ipu:108258107"/>
<sequence>MQSEVLPSLPTVTTEDRTRTNMLTCHNSCNRFLWISESRGHQLQGWYTSSSEDSQSGISARSMDRHCPVCLHIAIFPVETNCGHLFCAPCLILYWKHSCCLEAISCPLCRQKVNVMYQLFHESRSDRKEQEVLGHVRDYNKRYSGAPRQISDYLFDAPFFLLLLFRALGNLGGLVSLFLLRVALCGFGAAASFVSPLENMPGHFSGALGLLDDLVVVFLLLITIINIHQQMVPERTTRPHTVEHGILSDML</sequence>
<dbReference type="GeneID" id="108258107"/>
<evidence type="ECO:0000256" key="9">
    <source>
        <dbReference type="ARBA" id="ARBA00030110"/>
    </source>
</evidence>
<keyword evidence="4" id="KW-0479">Metal-binding</keyword>
<evidence type="ECO:0000256" key="5">
    <source>
        <dbReference type="ARBA" id="ARBA00022771"/>
    </source>
</evidence>
<keyword evidence="5 11" id="KW-0863">Zinc-finger</keyword>
<dbReference type="RefSeq" id="XP_017311981.2">
    <property type="nucleotide sequence ID" value="XM_017456492.3"/>
</dbReference>
<dbReference type="SMART" id="SM00184">
    <property type="entry name" value="RING"/>
    <property type="match status" value="1"/>
</dbReference>
<accession>A0A2D0Q2R7</accession>
<dbReference type="OrthoDB" id="9049620at2759"/>
<proteinExistence type="predicted"/>
<dbReference type="CDD" id="cd16553">
    <property type="entry name" value="RING-HC_RNF170"/>
    <property type="match status" value="1"/>
</dbReference>
<keyword evidence="7 12" id="KW-1133">Transmembrane helix</keyword>
<dbReference type="InterPro" id="IPR001841">
    <property type="entry name" value="Znf_RING"/>
</dbReference>
<dbReference type="PANTHER" id="PTHR22894:SF2">
    <property type="entry name" value="RING-TYPE DOMAIN-CONTAINING PROTEIN"/>
    <property type="match status" value="1"/>
</dbReference>
<dbReference type="GO" id="GO:0012505">
    <property type="term" value="C:endomembrane system"/>
    <property type="evidence" value="ECO:0007669"/>
    <property type="project" value="UniProtKB-SubCell"/>
</dbReference>
<dbReference type="PANTHER" id="PTHR22894">
    <property type="entry name" value="RING-TYPE DOMAIN-CONTAINING PROTEIN"/>
    <property type="match status" value="1"/>
</dbReference>
<reference evidence="15" key="2">
    <citation type="submission" date="2025-08" db="UniProtKB">
        <authorList>
            <consortium name="RefSeq"/>
        </authorList>
    </citation>
    <scope>IDENTIFICATION</scope>
    <source>
        <tissue evidence="15">Blood</tissue>
    </source>
</reference>
<keyword evidence="14" id="KW-1185">Reference proteome</keyword>
<dbReference type="GO" id="GO:0016567">
    <property type="term" value="P:protein ubiquitination"/>
    <property type="evidence" value="ECO:0007669"/>
    <property type="project" value="UniProtKB-UniPathway"/>
</dbReference>
<feature type="transmembrane region" description="Helical" evidence="12">
    <location>
        <begin position="206"/>
        <end position="227"/>
    </location>
</feature>
<keyword evidence="8 12" id="KW-0472">Membrane</keyword>
<evidence type="ECO:0000256" key="7">
    <source>
        <dbReference type="ARBA" id="ARBA00022989"/>
    </source>
</evidence>
<protein>
    <recommendedName>
        <fullName evidence="2">E3 ubiquitin-protein ligase RNF170</fullName>
    </recommendedName>
    <alternativeName>
        <fullName evidence="10">RING finger protein 170</fullName>
    </alternativeName>
    <alternativeName>
        <fullName evidence="9">RING-type E3 ubiquitin transferase RNF170</fullName>
    </alternativeName>
</protein>
<evidence type="ECO:0000256" key="1">
    <source>
        <dbReference type="ARBA" id="ARBA00004127"/>
    </source>
</evidence>
<dbReference type="GO" id="GO:0061630">
    <property type="term" value="F:ubiquitin protein ligase activity"/>
    <property type="evidence" value="ECO:0007669"/>
    <property type="project" value="InterPro"/>
</dbReference>
<evidence type="ECO:0000313" key="15">
    <source>
        <dbReference type="RefSeq" id="XP_017311981.2"/>
    </source>
</evidence>
<dbReference type="InterPro" id="IPR038896">
    <property type="entry name" value="RNF170"/>
</dbReference>
<dbReference type="Gene3D" id="3.30.40.10">
    <property type="entry name" value="Zinc/RING finger domain, C3HC4 (zinc finger)"/>
    <property type="match status" value="1"/>
</dbReference>
<feature type="domain" description="RING-type" evidence="13">
    <location>
        <begin position="67"/>
        <end position="110"/>
    </location>
</feature>
<dbReference type="PROSITE" id="PS00518">
    <property type="entry name" value="ZF_RING_1"/>
    <property type="match status" value="1"/>
</dbReference>
<evidence type="ECO:0000256" key="4">
    <source>
        <dbReference type="ARBA" id="ARBA00022723"/>
    </source>
</evidence>
<evidence type="ECO:0000256" key="6">
    <source>
        <dbReference type="ARBA" id="ARBA00022833"/>
    </source>
</evidence>
<evidence type="ECO:0000256" key="10">
    <source>
        <dbReference type="ARBA" id="ARBA00031107"/>
    </source>
</evidence>
<dbReference type="InterPro" id="IPR017907">
    <property type="entry name" value="Znf_RING_CS"/>
</dbReference>
<reference evidence="14" key="1">
    <citation type="journal article" date="2016" name="Nat. Commun.">
        <title>The channel catfish genome sequence provides insights into the evolution of scale formation in teleosts.</title>
        <authorList>
            <person name="Liu Z."/>
            <person name="Liu S."/>
            <person name="Yao J."/>
            <person name="Bao L."/>
            <person name="Zhang J."/>
            <person name="Li Y."/>
            <person name="Jiang C."/>
            <person name="Sun L."/>
            <person name="Wang R."/>
            <person name="Zhang Y."/>
            <person name="Zhou T."/>
            <person name="Zeng Q."/>
            <person name="Fu Q."/>
            <person name="Gao S."/>
            <person name="Li N."/>
            <person name="Koren S."/>
            <person name="Jiang Y."/>
            <person name="Zimin A."/>
            <person name="Xu P."/>
            <person name="Phillippy A.M."/>
            <person name="Geng X."/>
            <person name="Song L."/>
            <person name="Sun F."/>
            <person name="Li C."/>
            <person name="Wang X."/>
            <person name="Chen A."/>
            <person name="Jin Y."/>
            <person name="Yuan Z."/>
            <person name="Yang Y."/>
            <person name="Tan S."/>
            <person name="Peatman E."/>
            <person name="Lu J."/>
            <person name="Qin Z."/>
            <person name="Dunham R."/>
            <person name="Li Z."/>
            <person name="Sonstegard T."/>
            <person name="Feng J."/>
            <person name="Danzmann R.G."/>
            <person name="Schroeder S."/>
            <person name="Scheffler B."/>
            <person name="Duke M.V."/>
            <person name="Ballard L."/>
            <person name="Kucuktas H."/>
            <person name="Kaltenboeck L."/>
            <person name="Liu H."/>
            <person name="Armbruster J."/>
            <person name="Xie Y."/>
            <person name="Kirby M.L."/>
            <person name="Tian Y."/>
            <person name="Flanagan M.E."/>
            <person name="Mu W."/>
            <person name="Waldbieser G.C."/>
        </authorList>
    </citation>
    <scope>NUCLEOTIDE SEQUENCE [LARGE SCALE GENOMIC DNA]</scope>
    <source>
        <strain evidence="14">SDA103</strain>
    </source>
</reference>
<keyword evidence="3 12" id="KW-0812">Transmembrane</keyword>
<feature type="transmembrane region" description="Helical" evidence="12">
    <location>
        <begin position="174"/>
        <end position="194"/>
    </location>
</feature>
<evidence type="ECO:0000256" key="8">
    <source>
        <dbReference type="ARBA" id="ARBA00023136"/>
    </source>
</evidence>
<dbReference type="Pfam" id="PF06803">
    <property type="entry name" value="DUF1232"/>
    <property type="match status" value="1"/>
</dbReference>
<gene>
    <name evidence="15" type="primary">si:dkey-183n20.15</name>
</gene>
<dbReference type="SUPFAM" id="SSF57850">
    <property type="entry name" value="RING/U-box"/>
    <property type="match status" value="1"/>
</dbReference>
<dbReference type="InterPro" id="IPR010652">
    <property type="entry name" value="DUF1232"/>
</dbReference>
<dbReference type="InterPro" id="IPR013083">
    <property type="entry name" value="Znf_RING/FYVE/PHD"/>
</dbReference>
<evidence type="ECO:0000259" key="13">
    <source>
        <dbReference type="PROSITE" id="PS50089"/>
    </source>
</evidence>
<evidence type="ECO:0000256" key="12">
    <source>
        <dbReference type="SAM" id="Phobius"/>
    </source>
</evidence>
<evidence type="ECO:0000256" key="3">
    <source>
        <dbReference type="ARBA" id="ARBA00022692"/>
    </source>
</evidence>
<dbReference type="UniPathway" id="UPA00143"/>
<dbReference type="Proteomes" id="UP000221080">
    <property type="component" value="Chromosome 25"/>
</dbReference>
<dbReference type="Pfam" id="PF00097">
    <property type="entry name" value="zf-C3HC4"/>
    <property type="match status" value="1"/>
</dbReference>
<keyword evidence="6" id="KW-0862">Zinc</keyword>
<evidence type="ECO:0000313" key="14">
    <source>
        <dbReference type="Proteomes" id="UP000221080"/>
    </source>
</evidence>
<dbReference type="InterPro" id="IPR018957">
    <property type="entry name" value="Znf_C3HC4_RING-type"/>
</dbReference>
<comment type="subcellular location">
    <subcellularLocation>
        <location evidence="1">Endomembrane system</location>
        <topology evidence="1">Multi-pass membrane protein</topology>
    </subcellularLocation>
</comment>
<dbReference type="PROSITE" id="PS50089">
    <property type="entry name" value="ZF_RING_2"/>
    <property type="match status" value="1"/>
</dbReference>
<dbReference type="GO" id="GO:0008270">
    <property type="term" value="F:zinc ion binding"/>
    <property type="evidence" value="ECO:0007669"/>
    <property type="project" value="UniProtKB-KW"/>
</dbReference>
<dbReference type="AlphaFoldDB" id="A0A2D0Q2R7"/>